<feature type="region of interest" description="Disordered" evidence="1">
    <location>
        <begin position="181"/>
        <end position="275"/>
    </location>
</feature>
<dbReference type="OrthoDB" id="5407799at2759"/>
<reference evidence="3" key="1">
    <citation type="journal article" date="2015" name="PLoS Genet.">
        <title>The dynamic genome and transcriptome of the human fungal pathogen Blastomyces and close relative Emmonsia.</title>
        <authorList>
            <person name="Munoz J.F."/>
            <person name="Gauthier G.M."/>
            <person name="Desjardins C.A."/>
            <person name="Gallo J.E."/>
            <person name="Holder J."/>
            <person name="Sullivan T.D."/>
            <person name="Marty A.J."/>
            <person name="Carmen J.C."/>
            <person name="Chen Z."/>
            <person name="Ding L."/>
            <person name="Gujja S."/>
            <person name="Magrini V."/>
            <person name="Misas E."/>
            <person name="Mitreva M."/>
            <person name="Priest M."/>
            <person name="Saif S."/>
            <person name="Whiston E.A."/>
            <person name="Young S."/>
            <person name="Zeng Q."/>
            <person name="Goldman W.E."/>
            <person name="Mardis E.R."/>
            <person name="Taylor J.W."/>
            <person name="McEwen J.G."/>
            <person name="Clay O.K."/>
            <person name="Klein B.S."/>
            <person name="Cuomo C.A."/>
        </authorList>
    </citation>
    <scope>NUCLEOTIDE SEQUENCE [LARGE SCALE GENOMIC DNA]</scope>
    <source>
        <strain evidence="3">UAMH 139</strain>
    </source>
</reference>
<dbReference type="SUPFAM" id="SSF57845">
    <property type="entry name" value="B-box zinc-binding domain"/>
    <property type="match status" value="1"/>
</dbReference>
<evidence type="ECO:0000313" key="3">
    <source>
        <dbReference type="Proteomes" id="UP000053573"/>
    </source>
</evidence>
<dbReference type="CDD" id="cd19817">
    <property type="entry name" value="Bbox1_ANCHR-like"/>
    <property type="match status" value="1"/>
</dbReference>
<evidence type="ECO:0000256" key="1">
    <source>
        <dbReference type="SAM" id="MobiDB-lite"/>
    </source>
</evidence>
<sequence length="338" mass="37754">MESKPSKDDTALLERLNALKPSTVQLGRTTLPFELSDTDVDDQPSVDLSARFIGLGTSTSFGKSELQQGDLDSFINSGDEIEGLLSDLQSKIWEQSREVDNGEDVDNLIKKSKQFLDSSSQYRDLKTHRERPPQSGAIKAIDTDRSSDRISEDKDADDYLQSVLDELKMTDPLEIEIEEPLARHAAGNTSAREETASTKQAVLDTESEIETTKPPHSSFLPSILDLPSTPSALRSPPPQEPQPKADPNSPELPSAPTFVPTENPIHTTSSQHSRRWKDISDNLKPFWCCICSDDASIKCIDCDAELLYCARCWREVHVEEGDAEERAHRKVKFERDRS</sequence>
<name>A0A0H1B7H6_9EURO</name>
<dbReference type="AlphaFoldDB" id="A0A0H1B7H6"/>
<dbReference type="PANTHER" id="PTHR46603:SF1">
    <property type="entry name" value="ABSCISSION_NOCUT CHECKPOINT REGULATOR"/>
    <property type="match status" value="1"/>
</dbReference>
<feature type="compositionally biased region" description="Basic and acidic residues" evidence="1">
    <location>
        <begin position="141"/>
        <end position="153"/>
    </location>
</feature>
<organism evidence="2 3">
    <name type="scientific">Blastomyces silverae</name>
    <dbReference type="NCBI Taxonomy" id="2060906"/>
    <lineage>
        <taxon>Eukaryota</taxon>
        <taxon>Fungi</taxon>
        <taxon>Dikarya</taxon>
        <taxon>Ascomycota</taxon>
        <taxon>Pezizomycotina</taxon>
        <taxon>Eurotiomycetes</taxon>
        <taxon>Eurotiomycetidae</taxon>
        <taxon>Onygenales</taxon>
        <taxon>Ajellomycetaceae</taxon>
        <taxon>Blastomyces</taxon>
    </lineage>
</organism>
<keyword evidence="3" id="KW-1185">Reference proteome</keyword>
<gene>
    <name evidence="2" type="ORF">EMPG_17550</name>
</gene>
<dbReference type="InterPro" id="IPR044553">
    <property type="entry name" value="Bbox1_ANCHR"/>
</dbReference>
<comment type="caution">
    <text evidence="2">The sequence shown here is derived from an EMBL/GenBank/DDBJ whole genome shotgun (WGS) entry which is preliminary data.</text>
</comment>
<dbReference type="STRING" id="2060906.A0A0H1B7H6"/>
<dbReference type="EMBL" id="LDEV01002943">
    <property type="protein sequence ID" value="KLJ06942.1"/>
    <property type="molecule type" value="Genomic_DNA"/>
</dbReference>
<proteinExistence type="predicted"/>
<accession>A0A0H1B7H6</accession>
<dbReference type="PANTHER" id="PTHR46603">
    <property type="entry name" value="ABSCISSION/NOCUT CHECKPOINT REGULATOR"/>
    <property type="match status" value="1"/>
</dbReference>
<feature type="compositionally biased region" description="Basic and acidic residues" evidence="1">
    <location>
        <begin position="123"/>
        <end position="132"/>
    </location>
</feature>
<feature type="region of interest" description="Disordered" evidence="1">
    <location>
        <begin position="119"/>
        <end position="157"/>
    </location>
</feature>
<evidence type="ECO:0000313" key="2">
    <source>
        <dbReference type="EMBL" id="KLJ06942.1"/>
    </source>
</evidence>
<dbReference type="Proteomes" id="UP000053573">
    <property type="component" value="Unassembled WGS sequence"/>
</dbReference>
<protein>
    <submittedName>
        <fullName evidence="2">Uncharacterized protein</fullName>
    </submittedName>
</protein>
<dbReference type="Pfam" id="PF22586">
    <property type="entry name" value="ANCHR-like_BBOX"/>
    <property type="match status" value="1"/>
</dbReference>